<proteinExistence type="predicted"/>
<dbReference type="RefSeq" id="XP_022632850.1">
    <property type="nucleotide sequence ID" value="XM_022777129.1"/>
</dbReference>
<dbReference type="KEGG" id="vra:106767294"/>
<protein>
    <submittedName>
        <fullName evidence="3 4">Uncharacterized protein LOC106767294</fullName>
    </submittedName>
</protein>
<dbReference type="AlphaFoldDB" id="A0A1S3UNR8"/>
<reference evidence="2" key="1">
    <citation type="journal article" date="2014" name="Nat. Commun.">
        <title>Genome sequence of mungbean and insights into evolution within Vigna species.</title>
        <authorList>
            <person name="Kang Y.J."/>
            <person name="Kim S.K."/>
            <person name="Kim M.Y."/>
            <person name="Lestari P."/>
            <person name="Kim K.H."/>
            <person name="Ha B.K."/>
            <person name="Jun T.H."/>
            <person name="Hwang W.J."/>
            <person name="Lee T."/>
            <person name="Lee J."/>
            <person name="Shim S."/>
            <person name="Yoon M.Y."/>
            <person name="Jang Y.E."/>
            <person name="Han K.S."/>
            <person name="Taeprayoon P."/>
            <person name="Yoon N."/>
            <person name="Somta P."/>
            <person name="Tanya P."/>
            <person name="Kim K.S."/>
            <person name="Gwag J.G."/>
            <person name="Moon J.K."/>
            <person name="Lee Y.H."/>
            <person name="Park B.S."/>
            <person name="Bombarely A."/>
            <person name="Doyle J.J."/>
            <person name="Jackson S.A."/>
            <person name="Schafleitner R."/>
            <person name="Srinives P."/>
            <person name="Varshney R.K."/>
            <person name="Lee S.H."/>
        </authorList>
    </citation>
    <scope>NUCLEOTIDE SEQUENCE [LARGE SCALE GENOMIC DNA]</scope>
    <source>
        <strain evidence="2">cv. VC1973A</strain>
    </source>
</reference>
<evidence type="ECO:0000313" key="3">
    <source>
        <dbReference type="RefSeq" id="XP_014507639.1"/>
    </source>
</evidence>
<sequence>MRYSSSGPRLLGNRNYYNIKLGKEANISVKKDDDIWNPYWKLVYFVDGMTSTLDIFTDKNSGDEILNIVVHDCRSGKIDSPMVHINLEVQKGKKGLLYPSYEEFSTTVYYDESLSGGVKTQIYEYEGGTRKGLLVTESNEKQPYMVTVAHYYVNSGSGGSGTDIGFSVVVKVGVVNGGLDYNVDGPVEHPTSALVYMIEEVVRTVKWKPSACPHCKNILSQQRRWVSDSEDSDTNLPTPPSYGGQQNASNIGRFNGDGIGSMIRANNVNFNKWWR</sequence>
<evidence type="ECO:0000256" key="1">
    <source>
        <dbReference type="SAM" id="MobiDB-lite"/>
    </source>
</evidence>
<dbReference type="RefSeq" id="XP_014507639.1">
    <property type="nucleotide sequence ID" value="XM_014652153.2"/>
</dbReference>
<dbReference type="GeneID" id="106767294"/>
<dbReference type="Proteomes" id="UP000087766">
    <property type="component" value="Chromosome 1"/>
</dbReference>
<feature type="region of interest" description="Disordered" evidence="1">
    <location>
        <begin position="223"/>
        <end position="250"/>
    </location>
</feature>
<organism evidence="2 3">
    <name type="scientific">Vigna radiata var. radiata</name>
    <name type="common">Mung bean</name>
    <name type="synonym">Phaseolus aureus</name>
    <dbReference type="NCBI Taxonomy" id="3916"/>
    <lineage>
        <taxon>Eukaryota</taxon>
        <taxon>Viridiplantae</taxon>
        <taxon>Streptophyta</taxon>
        <taxon>Embryophyta</taxon>
        <taxon>Tracheophyta</taxon>
        <taxon>Spermatophyta</taxon>
        <taxon>Magnoliopsida</taxon>
        <taxon>eudicotyledons</taxon>
        <taxon>Gunneridae</taxon>
        <taxon>Pentapetalae</taxon>
        <taxon>rosids</taxon>
        <taxon>fabids</taxon>
        <taxon>Fabales</taxon>
        <taxon>Fabaceae</taxon>
        <taxon>Papilionoideae</taxon>
        <taxon>50 kb inversion clade</taxon>
        <taxon>NPAAA clade</taxon>
        <taxon>indigoferoid/millettioid clade</taxon>
        <taxon>Phaseoleae</taxon>
        <taxon>Vigna</taxon>
    </lineage>
</organism>
<evidence type="ECO:0000313" key="4">
    <source>
        <dbReference type="RefSeq" id="XP_022632850.1"/>
    </source>
</evidence>
<name>A0A1S3UNR8_VIGRR</name>
<gene>
    <name evidence="3 4" type="primary">LOC106767294</name>
</gene>
<evidence type="ECO:0000313" key="2">
    <source>
        <dbReference type="Proteomes" id="UP000087766"/>
    </source>
</evidence>
<keyword evidence="2" id="KW-1185">Reference proteome</keyword>
<reference evidence="3 4" key="2">
    <citation type="submission" date="2025-04" db="UniProtKB">
        <authorList>
            <consortium name="RefSeq"/>
        </authorList>
    </citation>
    <scope>IDENTIFICATION</scope>
    <source>
        <tissue evidence="3 4">Leaf</tissue>
    </source>
</reference>
<dbReference type="OrthoDB" id="1436840at2759"/>
<accession>A0A1S3UNR8</accession>